<reference evidence="2 3" key="1">
    <citation type="submission" date="2018-11" db="EMBL/GenBank/DDBJ databases">
        <title>Draft genome sequence of Ferruginibacter sp. BO-59.</title>
        <authorList>
            <person name="Im W.T."/>
        </authorList>
    </citation>
    <scope>NUCLEOTIDE SEQUENCE [LARGE SCALE GENOMIC DNA]</scope>
    <source>
        <strain evidence="2 3">BO-59</strain>
    </source>
</reference>
<dbReference type="InterPro" id="IPR005025">
    <property type="entry name" value="FMN_Rdtase-like_dom"/>
</dbReference>
<dbReference type="GO" id="GO:0010181">
    <property type="term" value="F:FMN binding"/>
    <property type="evidence" value="ECO:0007669"/>
    <property type="project" value="TreeGrafter"/>
</dbReference>
<sequence>MYTIISGTNRVGSHTEKVAREYREILETKNIKANLFSLKGLDVLHRNEAIKKVETEILIPTQKFIFIIPEYNGSYPGVLKALIDNSDINTVWNFKKALLTGVATGRAGNLRGMDHLSDTLHYMKMNVYYNKLPISVVNKVMNEYGHLNDETLLAVNRQLDGFIEF</sequence>
<evidence type="ECO:0000259" key="1">
    <source>
        <dbReference type="Pfam" id="PF03358"/>
    </source>
</evidence>
<dbReference type="RefSeq" id="WP_123120575.1">
    <property type="nucleotide sequence ID" value="NZ_RJJR01000007.1"/>
</dbReference>
<protein>
    <submittedName>
        <fullName evidence="2">NADPH-dependent oxidoreductase</fullName>
    </submittedName>
</protein>
<dbReference type="Pfam" id="PF03358">
    <property type="entry name" value="FMN_red"/>
    <property type="match status" value="1"/>
</dbReference>
<dbReference type="Proteomes" id="UP000267223">
    <property type="component" value="Unassembled WGS sequence"/>
</dbReference>
<accession>A0A3M9NH69</accession>
<evidence type="ECO:0000313" key="2">
    <source>
        <dbReference type="EMBL" id="RNI36657.1"/>
    </source>
</evidence>
<keyword evidence="3" id="KW-1185">Reference proteome</keyword>
<dbReference type="PANTHER" id="PTHR30543:SF21">
    <property type="entry name" value="NAD(P)H-DEPENDENT FMN REDUCTASE LOT6"/>
    <property type="match status" value="1"/>
</dbReference>
<dbReference type="PANTHER" id="PTHR30543">
    <property type="entry name" value="CHROMATE REDUCTASE"/>
    <property type="match status" value="1"/>
</dbReference>
<dbReference type="SUPFAM" id="SSF52218">
    <property type="entry name" value="Flavoproteins"/>
    <property type="match status" value="1"/>
</dbReference>
<dbReference type="AlphaFoldDB" id="A0A3M9NH69"/>
<dbReference type="GO" id="GO:0016491">
    <property type="term" value="F:oxidoreductase activity"/>
    <property type="evidence" value="ECO:0007669"/>
    <property type="project" value="InterPro"/>
</dbReference>
<gene>
    <name evidence="2" type="ORF">EFY79_10030</name>
</gene>
<organism evidence="2 3">
    <name type="scientific">Hanamia caeni</name>
    <dbReference type="NCBI Taxonomy" id="2294116"/>
    <lineage>
        <taxon>Bacteria</taxon>
        <taxon>Pseudomonadati</taxon>
        <taxon>Bacteroidota</taxon>
        <taxon>Chitinophagia</taxon>
        <taxon>Chitinophagales</taxon>
        <taxon>Chitinophagaceae</taxon>
        <taxon>Hanamia</taxon>
    </lineage>
</organism>
<feature type="domain" description="NADPH-dependent FMN reductase-like" evidence="1">
    <location>
        <begin position="4"/>
        <end position="128"/>
    </location>
</feature>
<name>A0A3M9NH69_9BACT</name>
<dbReference type="InterPro" id="IPR050712">
    <property type="entry name" value="NAD(P)H-dep_reductase"/>
</dbReference>
<evidence type="ECO:0000313" key="3">
    <source>
        <dbReference type="Proteomes" id="UP000267223"/>
    </source>
</evidence>
<dbReference type="GO" id="GO:0005829">
    <property type="term" value="C:cytosol"/>
    <property type="evidence" value="ECO:0007669"/>
    <property type="project" value="TreeGrafter"/>
</dbReference>
<dbReference type="Gene3D" id="3.40.50.360">
    <property type="match status" value="1"/>
</dbReference>
<dbReference type="InterPro" id="IPR029039">
    <property type="entry name" value="Flavoprotein-like_sf"/>
</dbReference>
<dbReference type="EMBL" id="RJJR01000007">
    <property type="protein sequence ID" value="RNI36657.1"/>
    <property type="molecule type" value="Genomic_DNA"/>
</dbReference>
<comment type="caution">
    <text evidence="2">The sequence shown here is derived from an EMBL/GenBank/DDBJ whole genome shotgun (WGS) entry which is preliminary data.</text>
</comment>
<proteinExistence type="predicted"/>
<dbReference type="OrthoDB" id="9812295at2"/>